<dbReference type="SUPFAM" id="SSF50814">
    <property type="entry name" value="Lipocalins"/>
    <property type="match status" value="1"/>
</dbReference>
<feature type="chain" id="PRO_5034642069" description="Lipocalin/cytosolic fatty-acid binding domain-containing protein" evidence="5">
    <location>
        <begin position="20"/>
        <end position="229"/>
    </location>
</feature>
<dbReference type="GO" id="GO:0005615">
    <property type="term" value="C:extracellular space"/>
    <property type="evidence" value="ECO:0007669"/>
    <property type="project" value="TreeGrafter"/>
</dbReference>
<dbReference type="PRINTS" id="PR01175">
    <property type="entry name" value="VNEBNERGLAND"/>
</dbReference>
<dbReference type="Pfam" id="PF00061">
    <property type="entry name" value="Lipocalin"/>
    <property type="match status" value="1"/>
</dbReference>
<evidence type="ECO:0000313" key="8">
    <source>
        <dbReference type="Proteomes" id="UP000694564"/>
    </source>
</evidence>
<proteinExistence type="inferred from homology"/>
<evidence type="ECO:0000256" key="4">
    <source>
        <dbReference type="ARBA" id="ARBA00022729"/>
    </source>
</evidence>
<keyword evidence="4 5" id="KW-0732">Signal</keyword>
<comment type="subcellular location">
    <subcellularLocation>
        <location evidence="1">Secreted</location>
    </subcellularLocation>
</comment>
<dbReference type="OrthoDB" id="9621919at2759"/>
<evidence type="ECO:0000256" key="3">
    <source>
        <dbReference type="ARBA" id="ARBA00022525"/>
    </source>
</evidence>
<dbReference type="InterPro" id="IPR000566">
    <property type="entry name" value="Lipocln_cytosolic_FA-bd_dom"/>
</dbReference>
<reference evidence="7" key="2">
    <citation type="submission" date="2025-09" db="UniProtKB">
        <authorList>
            <consortium name="Ensembl"/>
        </authorList>
    </citation>
    <scope>IDENTIFICATION</scope>
</reference>
<dbReference type="Proteomes" id="UP000694564">
    <property type="component" value="Chromosome 15"/>
</dbReference>
<evidence type="ECO:0000256" key="5">
    <source>
        <dbReference type="SAM" id="SignalP"/>
    </source>
</evidence>
<dbReference type="GO" id="GO:0036094">
    <property type="term" value="F:small molecule binding"/>
    <property type="evidence" value="ECO:0007669"/>
    <property type="project" value="InterPro"/>
</dbReference>
<protein>
    <recommendedName>
        <fullName evidence="6">Lipocalin/cytosolic fatty-acid binding domain-containing protein</fullName>
    </recommendedName>
</protein>
<dbReference type="InterPro" id="IPR002450">
    <property type="entry name" value="von_Ebner_gland"/>
</dbReference>
<keyword evidence="3" id="KW-0964">Secreted</keyword>
<feature type="domain" description="Lipocalin/cytosolic fatty-acid binding" evidence="6">
    <location>
        <begin position="33"/>
        <end position="99"/>
    </location>
</feature>
<evidence type="ECO:0000313" key="7">
    <source>
        <dbReference type="Ensembl" id="ENSSVLP00005026016.1"/>
    </source>
</evidence>
<dbReference type="PANTHER" id="PTHR11430:SF129">
    <property type="entry name" value="ODORANT-BINDING PROTEIN 2A-RELATED"/>
    <property type="match status" value="1"/>
</dbReference>
<feature type="signal peptide" evidence="5">
    <location>
        <begin position="1"/>
        <end position="19"/>
    </location>
</feature>
<evidence type="ECO:0000256" key="2">
    <source>
        <dbReference type="ARBA" id="ARBA00006889"/>
    </source>
</evidence>
<name>A0A8D2DLE4_SCIVU</name>
<evidence type="ECO:0000256" key="1">
    <source>
        <dbReference type="ARBA" id="ARBA00004613"/>
    </source>
</evidence>
<evidence type="ECO:0000259" key="6">
    <source>
        <dbReference type="Pfam" id="PF00061"/>
    </source>
</evidence>
<accession>A0A8D2DLE4</accession>
<dbReference type="Gene3D" id="2.40.128.20">
    <property type="match status" value="1"/>
</dbReference>
<dbReference type="PANTHER" id="PTHR11430">
    <property type="entry name" value="LIPOCALIN"/>
    <property type="match status" value="1"/>
</dbReference>
<dbReference type="AlphaFoldDB" id="A0A8D2DLE4"/>
<reference evidence="7" key="1">
    <citation type="submission" date="2025-08" db="UniProtKB">
        <authorList>
            <consortium name="Ensembl"/>
        </authorList>
    </citation>
    <scope>IDENTIFICATION</scope>
</reference>
<dbReference type="InterPro" id="IPR012674">
    <property type="entry name" value="Calycin"/>
</dbReference>
<organism evidence="7 8">
    <name type="scientific">Sciurus vulgaris</name>
    <name type="common">Eurasian red squirrel</name>
    <dbReference type="NCBI Taxonomy" id="55149"/>
    <lineage>
        <taxon>Eukaryota</taxon>
        <taxon>Metazoa</taxon>
        <taxon>Chordata</taxon>
        <taxon>Craniata</taxon>
        <taxon>Vertebrata</taxon>
        <taxon>Euteleostomi</taxon>
        <taxon>Mammalia</taxon>
        <taxon>Eutheria</taxon>
        <taxon>Euarchontoglires</taxon>
        <taxon>Glires</taxon>
        <taxon>Rodentia</taxon>
        <taxon>Sciuromorpha</taxon>
        <taxon>Sciuridae</taxon>
        <taxon>Sciurinae</taxon>
        <taxon>Sciurini</taxon>
        <taxon>Sciurus</taxon>
    </lineage>
</organism>
<keyword evidence="8" id="KW-1185">Reference proteome</keyword>
<dbReference type="Ensembl" id="ENSSVLT00005028938.1">
    <property type="protein sequence ID" value="ENSSVLP00005026016.1"/>
    <property type="gene ID" value="ENSSVLG00005020620.1"/>
</dbReference>
<sequence length="229" mass="25114">MKTLFLSIVLLGLVAALQAQDPLSFPSEELNITGTWYTKAVVVNMTQVPGWKRPRKVIPMRVTALEDGTWEAKTTLLINGRCLEKKITLQKTEEPGRYRAWQGPGCHRWPCPHSLCAQHPSAHLVPPPGRTPEENLEALEEFRKFTQRKGLLAKDIFTPELTGEGWCCPEVPSWASAQVSWEDAGPCAGASGKSLGGQDWGDIMSGLQMEHRSLAPASTWASGILQGGT</sequence>
<dbReference type="InterPro" id="IPR002345">
    <property type="entry name" value="Lipocalin"/>
</dbReference>
<dbReference type="GeneTree" id="ENSGT01050000244868"/>
<comment type="similarity">
    <text evidence="2">Belongs to the calycin superfamily. Lipocalin family.</text>
</comment>